<dbReference type="Pfam" id="PF00440">
    <property type="entry name" value="TetR_N"/>
    <property type="match status" value="1"/>
</dbReference>
<feature type="domain" description="HTH tetR-type" evidence="4">
    <location>
        <begin position="14"/>
        <end position="74"/>
    </location>
</feature>
<dbReference type="GO" id="GO:0000976">
    <property type="term" value="F:transcription cis-regulatory region binding"/>
    <property type="evidence" value="ECO:0007669"/>
    <property type="project" value="TreeGrafter"/>
</dbReference>
<dbReference type="InterPro" id="IPR041484">
    <property type="entry name" value="TetR_C_25"/>
</dbReference>
<feature type="DNA-binding region" description="H-T-H motif" evidence="2">
    <location>
        <begin position="37"/>
        <end position="56"/>
    </location>
</feature>
<evidence type="ECO:0000256" key="3">
    <source>
        <dbReference type="SAM" id="MobiDB-lite"/>
    </source>
</evidence>
<dbReference type="PROSITE" id="PS50977">
    <property type="entry name" value="HTH_TETR_2"/>
    <property type="match status" value="1"/>
</dbReference>
<dbReference type="InterPro" id="IPR009057">
    <property type="entry name" value="Homeodomain-like_sf"/>
</dbReference>
<keyword evidence="1 2" id="KW-0238">DNA-binding</keyword>
<dbReference type="PANTHER" id="PTHR30055:SF226">
    <property type="entry name" value="HTH-TYPE TRANSCRIPTIONAL REGULATOR PKSA"/>
    <property type="match status" value="1"/>
</dbReference>
<comment type="caution">
    <text evidence="5">The sequence shown here is derived from an EMBL/GenBank/DDBJ whole genome shotgun (WGS) entry which is preliminary data.</text>
</comment>
<sequence>MSSITPNRAATEDLSTPARIRDAAIQCFADAGFQKTSIRVIASAAGVSPGLVIHHFGSKDKLREVCDEYILSKTFERASNESSPQGFQQVLQQHLENPREFDLEIRYLSRAVTDDSPMGQKFVSLVIDETESIVRAGISDGSMNPSSDPRALAVFITMTSLAMLTMSKYVSQALDTEEFDQAFTQRMALPALELFTHGLYSDDAYLRAAQEVLSDSSPTSEEEPQQRQQRQRKEGERL</sequence>
<dbReference type="AlphaFoldDB" id="A0A7Y9S7W4"/>
<dbReference type="InterPro" id="IPR036271">
    <property type="entry name" value="Tet_transcr_reg_TetR-rel_C_sf"/>
</dbReference>
<organism evidence="5 6">
    <name type="scientific">Psychromicrobium silvestre</name>
    <dbReference type="NCBI Taxonomy" id="1645614"/>
    <lineage>
        <taxon>Bacteria</taxon>
        <taxon>Bacillati</taxon>
        <taxon>Actinomycetota</taxon>
        <taxon>Actinomycetes</taxon>
        <taxon>Micrococcales</taxon>
        <taxon>Micrococcaceae</taxon>
        <taxon>Psychromicrobium</taxon>
    </lineage>
</organism>
<feature type="region of interest" description="Disordered" evidence="3">
    <location>
        <begin position="211"/>
        <end position="238"/>
    </location>
</feature>
<accession>A0A7Y9S7W4</accession>
<evidence type="ECO:0000313" key="5">
    <source>
        <dbReference type="EMBL" id="NYE95406.1"/>
    </source>
</evidence>
<name>A0A7Y9S7W4_9MICC</name>
<dbReference type="PANTHER" id="PTHR30055">
    <property type="entry name" value="HTH-TYPE TRANSCRIPTIONAL REGULATOR RUTR"/>
    <property type="match status" value="1"/>
</dbReference>
<protein>
    <submittedName>
        <fullName evidence="5">AcrR family transcriptional regulator</fullName>
    </submittedName>
</protein>
<evidence type="ECO:0000259" key="4">
    <source>
        <dbReference type="PROSITE" id="PS50977"/>
    </source>
</evidence>
<gene>
    <name evidence="5" type="ORF">FHU41_001656</name>
</gene>
<dbReference type="Proteomes" id="UP000521748">
    <property type="component" value="Unassembled WGS sequence"/>
</dbReference>
<dbReference type="InterPro" id="IPR001647">
    <property type="entry name" value="HTH_TetR"/>
</dbReference>
<keyword evidence="6" id="KW-1185">Reference proteome</keyword>
<dbReference type="RefSeq" id="WP_179389193.1">
    <property type="nucleotide sequence ID" value="NZ_JACBYQ010000002.1"/>
</dbReference>
<dbReference type="EMBL" id="JACBYQ010000002">
    <property type="protein sequence ID" value="NYE95406.1"/>
    <property type="molecule type" value="Genomic_DNA"/>
</dbReference>
<dbReference type="SUPFAM" id="SSF48498">
    <property type="entry name" value="Tetracyclin repressor-like, C-terminal domain"/>
    <property type="match status" value="1"/>
</dbReference>
<dbReference type="Gene3D" id="1.10.357.10">
    <property type="entry name" value="Tetracycline Repressor, domain 2"/>
    <property type="match status" value="1"/>
</dbReference>
<proteinExistence type="predicted"/>
<evidence type="ECO:0000256" key="1">
    <source>
        <dbReference type="ARBA" id="ARBA00023125"/>
    </source>
</evidence>
<dbReference type="PRINTS" id="PR00455">
    <property type="entry name" value="HTHTETR"/>
</dbReference>
<evidence type="ECO:0000256" key="2">
    <source>
        <dbReference type="PROSITE-ProRule" id="PRU00335"/>
    </source>
</evidence>
<dbReference type="GO" id="GO:0003700">
    <property type="term" value="F:DNA-binding transcription factor activity"/>
    <property type="evidence" value="ECO:0007669"/>
    <property type="project" value="TreeGrafter"/>
</dbReference>
<dbReference type="InterPro" id="IPR050109">
    <property type="entry name" value="HTH-type_TetR-like_transc_reg"/>
</dbReference>
<dbReference type="Pfam" id="PF17933">
    <property type="entry name" value="TetR_C_25"/>
    <property type="match status" value="1"/>
</dbReference>
<dbReference type="SUPFAM" id="SSF46689">
    <property type="entry name" value="Homeodomain-like"/>
    <property type="match status" value="1"/>
</dbReference>
<evidence type="ECO:0000313" key="6">
    <source>
        <dbReference type="Proteomes" id="UP000521748"/>
    </source>
</evidence>
<reference evidence="5 6" key="1">
    <citation type="submission" date="2020-07" db="EMBL/GenBank/DDBJ databases">
        <title>Sequencing the genomes of 1000 actinobacteria strains.</title>
        <authorList>
            <person name="Klenk H.-P."/>
        </authorList>
    </citation>
    <scope>NUCLEOTIDE SEQUENCE [LARGE SCALE GENOMIC DNA]</scope>
    <source>
        <strain evidence="5 6">DSM 102047</strain>
    </source>
</reference>